<feature type="coiled-coil region" evidence="1">
    <location>
        <begin position="1"/>
        <end position="49"/>
    </location>
</feature>
<gene>
    <name evidence="2" type="ORF">HK103_000915</name>
</gene>
<sequence length="305" mass="35126">MEGLQKDLEQLQIENENYRAELKRLQIELAKEKSRADELEKRLAREIESEGYFRQRAIVPNPHGIYSMDLTPGNLLERFHKMKSIYGYGKLSSRILTSIDSFDPKAKASIVDFYSKKIIERISKIGKTADESKEIPPYIVNRYIDYMFGKTLGLVNLDEYIDLNYSYRNDIVNPLERLHLLEQYVDRQTGTKRMVNKLFVKVFPALANHVDKLEGAKLPLNDLVTAYISLRLAMPLVSQSFQVKFPDIKVGVPLASDESQYKSGGVFSIGKEENTTRRLIFSYLYPGLYDGENPLEVPEVLCFSY</sequence>
<name>A0AAD5UK68_9FUNG</name>
<proteinExistence type="predicted"/>
<organism evidence="2 3">
    <name type="scientific">Boothiomyces macroporosus</name>
    <dbReference type="NCBI Taxonomy" id="261099"/>
    <lineage>
        <taxon>Eukaryota</taxon>
        <taxon>Fungi</taxon>
        <taxon>Fungi incertae sedis</taxon>
        <taxon>Chytridiomycota</taxon>
        <taxon>Chytridiomycota incertae sedis</taxon>
        <taxon>Chytridiomycetes</taxon>
        <taxon>Rhizophydiales</taxon>
        <taxon>Terramycetaceae</taxon>
        <taxon>Boothiomyces</taxon>
    </lineage>
</organism>
<dbReference type="EMBL" id="JADGKB010000012">
    <property type="protein sequence ID" value="KAJ3260280.1"/>
    <property type="molecule type" value="Genomic_DNA"/>
</dbReference>
<accession>A0AAD5UK68</accession>
<protein>
    <submittedName>
        <fullName evidence="2">Uncharacterized protein</fullName>
    </submittedName>
</protein>
<evidence type="ECO:0000313" key="2">
    <source>
        <dbReference type="EMBL" id="KAJ3260280.1"/>
    </source>
</evidence>
<keyword evidence="3" id="KW-1185">Reference proteome</keyword>
<reference evidence="2" key="1">
    <citation type="submission" date="2020-05" db="EMBL/GenBank/DDBJ databases">
        <title>Phylogenomic resolution of chytrid fungi.</title>
        <authorList>
            <person name="Stajich J.E."/>
            <person name="Amses K."/>
            <person name="Simmons R."/>
            <person name="Seto K."/>
            <person name="Myers J."/>
            <person name="Bonds A."/>
            <person name="Quandt C.A."/>
            <person name="Barry K."/>
            <person name="Liu P."/>
            <person name="Grigoriev I."/>
            <person name="Longcore J.E."/>
            <person name="James T.Y."/>
        </authorList>
    </citation>
    <scope>NUCLEOTIDE SEQUENCE</scope>
    <source>
        <strain evidence="2">PLAUS21</strain>
    </source>
</reference>
<dbReference type="AlphaFoldDB" id="A0AAD5UK68"/>
<evidence type="ECO:0000313" key="3">
    <source>
        <dbReference type="Proteomes" id="UP001210925"/>
    </source>
</evidence>
<keyword evidence="1" id="KW-0175">Coiled coil</keyword>
<evidence type="ECO:0000256" key="1">
    <source>
        <dbReference type="SAM" id="Coils"/>
    </source>
</evidence>
<dbReference type="Proteomes" id="UP001210925">
    <property type="component" value="Unassembled WGS sequence"/>
</dbReference>
<comment type="caution">
    <text evidence="2">The sequence shown here is derived from an EMBL/GenBank/DDBJ whole genome shotgun (WGS) entry which is preliminary data.</text>
</comment>